<sequence length="268" mass="30683">MRSYEKNETAKTQQIFSEILHKHPHDVALYTDASRSSSGVACAVVGNDLKHIYKLNDDTSVFTAELYSIKKAIQIIPTLTVNIRKAVICTDSLSSIVAINQMYSSNPIIQEIQETITKLKDKSVDIIIIWTPSHCDIQGNEEADFAARDGATSCQLVKTFLLANDLKAKYKNQLKQKWNRHWNLQATVLQTFEKTINRTTYTHLRRKDEVLLRRLRIGHTNITHNYLLNRTDQPICEVCNVTVNCGPHHIKGQEIYTRTAQPQHTRQQ</sequence>
<dbReference type="InParanoid" id="A0A5N4AL84"/>
<dbReference type="InterPro" id="IPR002156">
    <property type="entry name" value="RNaseH_domain"/>
</dbReference>
<accession>A0A5N4AL84</accession>
<dbReference type="Proteomes" id="UP000327044">
    <property type="component" value="Unassembled WGS sequence"/>
</dbReference>
<dbReference type="CDD" id="cd09276">
    <property type="entry name" value="Rnase_HI_RT_non_LTR"/>
    <property type="match status" value="1"/>
</dbReference>
<dbReference type="PROSITE" id="PS50879">
    <property type="entry name" value="RNASE_H_1"/>
    <property type="match status" value="1"/>
</dbReference>
<dbReference type="InterPro" id="IPR036397">
    <property type="entry name" value="RNaseH_sf"/>
</dbReference>
<dbReference type="Gene3D" id="3.30.420.10">
    <property type="entry name" value="Ribonuclease H-like superfamily/Ribonuclease H"/>
    <property type="match status" value="1"/>
</dbReference>
<dbReference type="InterPro" id="IPR012337">
    <property type="entry name" value="RNaseH-like_sf"/>
</dbReference>
<gene>
    <name evidence="2" type="ORF">PPYR_09108</name>
</gene>
<evidence type="ECO:0000259" key="1">
    <source>
        <dbReference type="PROSITE" id="PS50879"/>
    </source>
</evidence>
<proteinExistence type="predicted"/>
<feature type="domain" description="RNase H type-1" evidence="1">
    <location>
        <begin position="23"/>
        <end position="152"/>
    </location>
</feature>
<dbReference type="Pfam" id="PF00075">
    <property type="entry name" value="RNase_H"/>
    <property type="match status" value="1"/>
</dbReference>
<reference evidence="2 3" key="1">
    <citation type="journal article" date="2018" name="Elife">
        <title>Firefly genomes illuminate parallel origins of bioluminescence in beetles.</title>
        <authorList>
            <person name="Fallon T.R."/>
            <person name="Lower S.E."/>
            <person name="Chang C.H."/>
            <person name="Bessho-Uehara M."/>
            <person name="Martin G.J."/>
            <person name="Bewick A.J."/>
            <person name="Behringer M."/>
            <person name="Debat H.J."/>
            <person name="Wong I."/>
            <person name="Day J.C."/>
            <person name="Suvorov A."/>
            <person name="Silva C.J."/>
            <person name="Stanger-Hall K.F."/>
            <person name="Hall D.W."/>
            <person name="Schmitz R.J."/>
            <person name="Nelson D.R."/>
            <person name="Lewis S.M."/>
            <person name="Shigenobu S."/>
            <person name="Bybee S.M."/>
            <person name="Larracuente A.M."/>
            <person name="Oba Y."/>
            <person name="Weng J.K."/>
        </authorList>
    </citation>
    <scope>NUCLEOTIDE SEQUENCE [LARGE SCALE GENOMIC DNA]</scope>
    <source>
        <strain evidence="2">1611_PpyrPB1</strain>
        <tissue evidence="2">Whole body</tissue>
    </source>
</reference>
<name>A0A5N4AL84_PHOPY</name>
<organism evidence="2 3">
    <name type="scientific">Photinus pyralis</name>
    <name type="common">Common eastern firefly</name>
    <name type="synonym">Lampyris pyralis</name>
    <dbReference type="NCBI Taxonomy" id="7054"/>
    <lineage>
        <taxon>Eukaryota</taxon>
        <taxon>Metazoa</taxon>
        <taxon>Ecdysozoa</taxon>
        <taxon>Arthropoda</taxon>
        <taxon>Hexapoda</taxon>
        <taxon>Insecta</taxon>
        <taxon>Pterygota</taxon>
        <taxon>Neoptera</taxon>
        <taxon>Endopterygota</taxon>
        <taxon>Coleoptera</taxon>
        <taxon>Polyphaga</taxon>
        <taxon>Elateriformia</taxon>
        <taxon>Elateroidea</taxon>
        <taxon>Lampyridae</taxon>
        <taxon>Lampyrinae</taxon>
        <taxon>Photinus</taxon>
    </lineage>
</organism>
<evidence type="ECO:0000313" key="2">
    <source>
        <dbReference type="EMBL" id="KAB0798115.1"/>
    </source>
</evidence>
<dbReference type="GO" id="GO:0003676">
    <property type="term" value="F:nucleic acid binding"/>
    <property type="evidence" value="ECO:0007669"/>
    <property type="project" value="InterPro"/>
</dbReference>
<dbReference type="AlphaFoldDB" id="A0A5N4AL84"/>
<dbReference type="SUPFAM" id="SSF53098">
    <property type="entry name" value="Ribonuclease H-like"/>
    <property type="match status" value="1"/>
</dbReference>
<dbReference type="GO" id="GO:0004523">
    <property type="term" value="F:RNA-DNA hybrid ribonuclease activity"/>
    <property type="evidence" value="ECO:0007669"/>
    <property type="project" value="InterPro"/>
</dbReference>
<protein>
    <recommendedName>
        <fullName evidence="1">RNase H type-1 domain-containing protein</fullName>
    </recommendedName>
</protein>
<evidence type="ECO:0000313" key="3">
    <source>
        <dbReference type="Proteomes" id="UP000327044"/>
    </source>
</evidence>
<comment type="caution">
    <text evidence="2">The sequence shown here is derived from an EMBL/GenBank/DDBJ whole genome shotgun (WGS) entry which is preliminary data.</text>
</comment>
<dbReference type="EMBL" id="VVIM01000006">
    <property type="protein sequence ID" value="KAB0798115.1"/>
    <property type="molecule type" value="Genomic_DNA"/>
</dbReference>
<keyword evidence="3" id="KW-1185">Reference proteome</keyword>